<protein>
    <submittedName>
        <fullName evidence="1">Tetratricopeptide repeat protein</fullName>
    </submittedName>
</protein>
<proteinExistence type="predicted"/>
<name>A0A848LB37_9BACT</name>
<dbReference type="AlphaFoldDB" id="A0A848LB37"/>
<comment type="caution">
    <text evidence="1">The sequence shown here is derived from an EMBL/GenBank/DDBJ whole genome shotgun (WGS) entry which is preliminary data.</text>
</comment>
<dbReference type="EMBL" id="JABBJJ010000004">
    <property type="protein sequence ID" value="NMO13521.1"/>
    <property type="molecule type" value="Genomic_DNA"/>
</dbReference>
<dbReference type="SUPFAM" id="SSF48452">
    <property type="entry name" value="TPR-like"/>
    <property type="match status" value="1"/>
</dbReference>
<keyword evidence="2" id="KW-1185">Reference proteome</keyword>
<dbReference type="Proteomes" id="UP000518300">
    <property type="component" value="Unassembled WGS sequence"/>
</dbReference>
<gene>
    <name evidence="1" type="ORF">HG543_01410</name>
</gene>
<accession>A0A848LB37</accession>
<dbReference type="RefSeq" id="WP_169342801.1">
    <property type="nucleotide sequence ID" value="NZ_JABBJJ010000004.1"/>
</dbReference>
<reference evidence="1 2" key="1">
    <citation type="submission" date="2020-04" db="EMBL/GenBank/DDBJ databases">
        <title>Draft genome of Pyxidicoccus fallax type strain.</title>
        <authorList>
            <person name="Whitworth D.E."/>
        </authorList>
    </citation>
    <scope>NUCLEOTIDE SEQUENCE [LARGE SCALE GENOMIC DNA]</scope>
    <source>
        <strain evidence="1 2">DSM 14698</strain>
    </source>
</reference>
<evidence type="ECO:0000313" key="1">
    <source>
        <dbReference type="EMBL" id="NMO13521.1"/>
    </source>
</evidence>
<dbReference type="InterPro" id="IPR011990">
    <property type="entry name" value="TPR-like_helical_dom_sf"/>
</dbReference>
<sequence>MNRHLPLLLLLLGLPAWATPTGIELYERGEYEAAVQGFQQSLEAPELSSEKRGLMRVYLAASLYALGRVDQAREHLELLAREHPEQRVDPVRFRPELVGMADIVRQRVEAEQAFAARAAEIERRAQEEALRSRPRASLHLRPEAVGLYESMARDWTVGAGLAYQRQWLECGFRVMLGAAPVLNVQGGVLLGDRRMKALLGLRASLVPGLDSHGAGPLAGARFALPAGLVALADVSGEYFFLGRKDRYRFAVTAQAGLGFGFDLQLP</sequence>
<evidence type="ECO:0000313" key="2">
    <source>
        <dbReference type="Proteomes" id="UP000518300"/>
    </source>
</evidence>
<dbReference type="Gene3D" id="1.25.40.10">
    <property type="entry name" value="Tetratricopeptide repeat domain"/>
    <property type="match status" value="1"/>
</dbReference>
<organism evidence="1 2">
    <name type="scientific">Pyxidicoccus fallax</name>
    <dbReference type="NCBI Taxonomy" id="394095"/>
    <lineage>
        <taxon>Bacteria</taxon>
        <taxon>Pseudomonadati</taxon>
        <taxon>Myxococcota</taxon>
        <taxon>Myxococcia</taxon>
        <taxon>Myxococcales</taxon>
        <taxon>Cystobacterineae</taxon>
        <taxon>Myxococcaceae</taxon>
        <taxon>Pyxidicoccus</taxon>
    </lineage>
</organism>